<gene>
    <name evidence="2" type="ORF">BCT23_21925</name>
</gene>
<dbReference type="EMBL" id="MDAL01000037">
    <property type="protein sequence ID" value="PMN89773.1"/>
    <property type="molecule type" value="Genomic_DNA"/>
</dbReference>
<organism evidence="2 3">
    <name type="scientific">Enterovibrio norvegicus</name>
    <dbReference type="NCBI Taxonomy" id="188144"/>
    <lineage>
        <taxon>Bacteria</taxon>
        <taxon>Pseudomonadati</taxon>
        <taxon>Pseudomonadota</taxon>
        <taxon>Gammaproteobacteria</taxon>
        <taxon>Vibrionales</taxon>
        <taxon>Vibrionaceae</taxon>
        <taxon>Enterovibrio</taxon>
    </lineage>
</organism>
<protein>
    <recommendedName>
        <fullName evidence="4">Phage baseplate protein</fullName>
    </recommendedName>
</protein>
<feature type="region of interest" description="Disordered" evidence="1">
    <location>
        <begin position="200"/>
        <end position="223"/>
    </location>
</feature>
<name>A0A2N7L7A4_9GAMM</name>
<comment type="caution">
    <text evidence="2">The sequence shown here is derived from an EMBL/GenBank/DDBJ whole genome shotgun (WGS) entry which is preliminary data.</text>
</comment>
<evidence type="ECO:0008006" key="4">
    <source>
        <dbReference type="Google" id="ProtNLM"/>
    </source>
</evidence>
<accession>A0A2N7L7A4</accession>
<evidence type="ECO:0000313" key="3">
    <source>
        <dbReference type="Proteomes" id="UP000235387"/>
    </source>
</evidence>
<proteinExistence type="predicted"/>
<feature type="compositionally biased region" description="Basic and acidic residues" evidence="1">
    <location>
        <begin position="203"/>
        <end position="223"/>
    </location>
</feature>
<dbReference type="Proteomes" id="UP000235387">
    <property type="component" value="Unassembled WGS sequence"/>
</dbReference>
<dbReference type="AlphaFoldDB" id="A0A2N7L7A4"/>
<evidence type="ECO:0000313" key="2">
    <source>
        <dbReference type="EMBL" id="PMN89773.1"/>
    </source>
</evidence>
<dbReference type="RefSeq" id="WP_102391648.1">
    <property type="nucleotide sequence ID" value="NZ_MDAL01000037.1"/>
</dbReference>
<evidence type="ECO:0000256" key="1">
    <source>
        <dbReference type="SAM" id="MobiDB-lite"/>
    </source>
</evidence>
<reference evidence="3" key="1">
    <citation type="submission" date="2016-07" db="EMBL/GenBank/DDBJ databases">
        <title>Nontailed viruses are major unrecognized killers of bacteria in the ocean.</title>
        <authorList>
            <person name="Kauffman K."/>
            <person name="Hussain F."/>
            <person name="Yang J."/>
            <person name="Arevalo P."/>
            <person name="Brown J."/>
            <person name="Cutler M."/>
            <person name="Kelly L."/>
            <person name="Polz M.F."/>
        </authorList>
    </citation>
    <scope>NUCLEOTIDE SEQUENCE [LARGE SCALE GENOMIC DNA]</scope>
    <source>
        <strain evidence="3">10N.261.45.A10</strain>
    </source>
</reference>
<sequence>MRVGIASLDDNQRVALWESAMELSPAQRAITILAAHLPTVPFDALQRWTLVGRDHALLLAYRSQFGEGIQVEGRCHACDTKTQLTFTVSDLLESSSDTLKAAVSCIGSRDESGNQYKHQHTQASLVDTDVYVPSYYLIAFSGDEYRFRLPTTQDLALIQASSSRSNNPGGITTKQVCERLLDQASFNDLYAVFADTHSQGSATERKNNEREQQDKGLESEEQKAWTSTLDALEQEMLRIEPLTIISLNALCPECGAQTQHQFDIGHQYWALLAADVEKQLWDVHILATAYGWSSDAILSMSPARRRQHIAMVIS</sequence>